<dbReference type="Proteomes" id="UP000027073">
    <property type="component" value="Unassembled WGS sequence"/>
</dbReference>
<dbReference type="Gene3D" id="2.40.50.40">
    <property type="match status" value="1"/>
</dbReference>
<dbReference type="GO" id="GO:0006338">
    <property type="term" value="P:chromatin remodeling"/>
    <property type="evidence" value="ECO:0007669"/>
    <property type="project" value="UniProtKB-ARBA"/>
</dbReference>
<feature type="region of interest" description="Disordered" evidence="1">
    <location>
        <begin position="117"/>
        <end position="288"/>
    </location>
</feature>
<dbReference type="InterPro" id="IPR000953">
    <property type="entry name" value="Chromo/chromo_shadow_dom"/>
</dbReference>
<feature type="domain" description="Chromo" evidence="2">
    <location>
        <begin position="8"/>
        <end position="96"/>
    </location>
</feature>
<reference evidence="4" key="1">
    <citation type="journal article" date="2014" name="Proc. Natl. Acad. Sci. U.S.A.">
        <title>Extensive sampling of basidiomycete genomes demonstrates inadequacy of the white-rot/brown-rot paradigm for wood decay fungi.</title>
        <authorList>
            <person name="Riley R."/>
            <person name="Salamov A.A."/>
            <person name="Brown D.W."/>
            <person name="Nagy L.G."/>
            <person name="Floudas D."/>
            <person name="Held B.W."/>
            <person name="Levasseur A."/>
            <person name="Lombard V."/>
            <person name="Morin E."/>
            <person name="Otillar R."/>
            <person name="Lindquist E.A."/>
            <person name="Sun H."/>
            <person name="LaButti K.M."/>
            <person name="Schmutz J."/>
            <person name="Jabbour D."/>
            <person name="Luo H."/>
            <person name="Baker S.E."/>
            <person name="Pisabarro A.G."/>
            <person name="Walton J.D."/>
            <person name="Blanchette R.A."/>
            <person name="Henrissat B."/>
            <person name="Martin F."/>
            <person name="Cullen D."/>
            <person name="Hibbett D.S."/>
            <person name="Grigoriev I.V."/>
        </authorList>
    </citation>
    <scope>NUCLEOTIDE SEQUENCE [LARGE SCALE GENOMIC DNA]</scope>
    <source>
        <strain evidence="4">PC15</strain>
    </source>
</reference>
<name>A0A067P2P2_PLEO1</name>
<dbReference type="InterPro" id="IPR016197">
    <property type="entry name" value="Chromo-like_dom_sf"/>
</dbReference>
<proteinExistence type="predicted"/>
<dbReference type="PROSITE" id="PS50013">
    <property type="entry name" value="CHROMO_2"/>
    <property type="match status" value="1"/>
</dbReference>
<gene>
    <name evidence="3" type="ORF">PLEOSDRAFT_152842</name>
</gene>
<dbReference type="AlphaFoldDB" id="A0A067P2P2"/>
<organism evidence="3 4">
    <name type="scientific">Pleurotus ostreatus (strain PC15)</name>
    <name type="common">Oyster mushroom</name>
    <dbReference type="NCBI Taxonomy" id="1137138"/>
    <lineage>
        <taxon>Eukaryota</taxon>
        <taxon>Fungi</taxon>
        <taxon>Dikarya</taxon>
        <taxon>Basidiomycota</taxon>
        <taxon>Agaricomycotina</taxon>
        <taxon>Agaricomycetes</taxon>
        <taxon>Agaricomycetidae</taxon>
        <taxon>Agaricales</taxon>
        <taxon>Pleurotineae</taxon>
        <taxon>Pleurotaceae</taxon>
        <taxon>Pleurotus</taxon>
    </lineage>
</organism>
<evidence type="ECO:0000259" key="2">
    <source>
        <dbReference type="PROSITE" id="PS50013"/>
    </source>
</evidence>
<accession>A0A067P2P2</accession>
<protein>
    <recommendedName>
        <fullName evidence="2">Chromo domain-containing protein</fullName>
    </recommendedName>
</protein>
<dbReference type="HOGENOM" id="CLU_019187_0_0_1"/>
<evidence type="ECO:0000256" key="1">
    <source>
        <dbReference type="SAM" id="MobiDB-lite"/>
    </source>
</evidence>
<feature type="compositionally biased region" description="Pro residues" evidence="1">
    <location>
        <begin position="163"/>
        <end position="175"/>
    </location>
</feature>
<dbReference type="EMBL" id="KL198004">
    <property type="protein sequence ID" value="KDQ33505.1"/>
    <property type="molecule type" value="Genomic_DNA"/>
</dbReference>
<dbReference type="VEuPathDB" id="FungiDB:PLEOSDRAFT_152842"/>
<evidence type="ECO:0000313" key="3">
    <source>
        <dbReference type="EMBL" id="KDQ33505.1"/>
    </source>
</evidence>
<evidence type="ECO:0000313" key="4">
    <source>
        <dbReference type="Proteomes" id="UP000027073"/>
    </source>
</evidence>
<dbReference type="InParanoid" id="A0A067P2P2"/>
<dbReference type="STRING" id="1137138.A0A067P2P2"/>
<feature type="compositionally biased region" description="Low complexity" evidence="1">
    <location>
        <begin position="218"/>
        <end position="236"/>
    </location>
</feature>
<sequence length="583" mass="63788">MSGGDEEYEVDYILKARIDYEKPKARKKKLIWKFRVRWKGYTEGDDTMNGRIVQSFVSEDQQRQEGMSFLIFDGPDWEPAESFEGSEELIEKFWARCEPMLQGRDPNDISRFEYQDEVFPTGPPRIRHKRKVAPPTDASPPASKRHQTSPLPEPAAQCLPDSLPAPCPSDPPPIPSASSSALATTTMPSHRARAANSRVKMVDDPQLTELADAIPAKARVSSSRPRVSSSRAGPGRNSQLEISTPRRSSLLTYDKGKRSLRSVKKAEPVQAEQRAEERHSLSPDVDESAEIPGLSIPDASVVVVPPTAAELLRLAGADEKSVADLVDFQDDTLVTPTLAYPEDTIPPRSPSQPPTAAATTTAGTGVVSVLRQSLATVKETLFPSASPAVPEQRHKWRISDANSTIFGALASGSGETGESESPTAKFFLSFDSSAAAPVRLLCASPDTPDAPTPTPTLDEIIKTQAKGPAGQFYQQEYAHTLLNTLRSVGPSAKVVLDDSEASDAQKRHYERFQTKLRAGELFVEFVHEDLFAFCVPESADIVQRLDFPASLRAEAGHVLVTRVMISNPIGYHEAIENADPNRW</sequence>
<dbReference type="OrthoDB" id="2447764at2759"/>
<feature type="compositionally biased region" description="Low complexity" evidence="1">
    <location>
        <begin position="176"/>
        <end position="189"/>
    </location>
</feature>
<feature type="region of interest" description="Disordered" evidence="1">
    <location>
        <begin position="340"/>
        <end position="363"/>
    </location>
</feature>
<dbReference type="SUPFAM" id="SSF54160">
    <property type="entry name" value="Chromo domain-like"/>
    <property type="match status" value="1"/>
</dbReference>
<feature type="compositionally biased region" description="Polar residues" evidence="1">
    <location>
        <begin position="237"/>
        <end position="251"/>
    </location>
</feature>